<dbReference type="AlphaFoldDB" id="A0A6P0URS8"/>
<evidence type="ECO:0000256" key="1">
    <source>
        <dbReference type="SAM" id="SignalP"/>
    </source>
</evidence>
<proteinExistence type="predicted"/>
<keyword evidence="3" id="KW-1185">Reference proteome</keyword>
<organism evidence="2 3">
    <name type="scientific">Leptobacterium flavescens</name>
    <dbReference type="NCBI Taxonomy" id="472055"/>
    <lineage>
        <taxon>Bacteria</taxon>
        <taxon>Pseudomonadati</taxon>
        <taxon>Bacteroidota</taxon>
        <taxon>Flavobacteriia</taxon>
        <taxon>Flavobacteriales</taxon>
        <taxon>Flavobacteriaceae</taxon>
        <taxon>Leptobacterium</taxon>
    </lineage>
</organism>
<reference evidence="2 3" key="1">
    <citation type="submission" date="2020-01" db="EMBL/GenBank/DDBJ databases">
        <title>Leptobacterium flavescens.</title>
        <authorList>
            <person name="Wang G."/>
        </authorList>
    </citation>
    <scope>NUCLEOTIDE SEQUENCE [LARGE SCALE GENOMIC DNA]</scope>
    <source>
        <strain evidence="2 3">KCTC 22160</strain>
    </source>
</reference>
<dbReference type="EMBL" id="JAABOO010000002">
    <property type="protein sequence ID" value="NER13573.1"/>
    <property type="molecule type" value="Genomic_DNA"/>
</dbReference>
<feature type="chain" id="PRO_5026674156" description="DUF4258 domain-containing protein" evidence="1">
    <location>
        <begin position="28"/>
        <end position="116"/>
    </location>
</feature>
<protein>
    <recommendedName>
        <fullName evidence="4">DUF4258 domain-containing protein</fullName>
    </recommendedName>
</protein>
<dbReference type="RefSeq" id="WP_163606611.1">
    <property type="nucleotide sequence ID" value="NZ_JAABOO010000002.1"/>
</dbReference>
<evidence type="ECO:0008006" key="4">
    <source>
        <dbReference type="Google" id="ProtNLM"/>
    </source>
</evidence>
<evidence type="ECO:0000313" key="2">
    <source>
        <dbReference type="EMBL" id="NER13573.1"/>
    </source>
</evidence>
<name>A0A6P0URS8_9FLAO</name>
<feature type="signal peptide" evidence="1">
    <location>
        <begin position="1"/>
        <end position="27"/>
    </location>
</feature>
<evidence type="ECO:0000313" key="3">
    <source>
        <dbReference type="Proteomes" id="UP000468581"/>
    </source>
</evidence>
<dbReference type="Proteomes" id="UP000468581">
    <property type="component" value="Unassembled WGS sequence"/>
</dbReference>
<keyword evidence="1" id="KW-0732">Signal</keyword>
<accession>A0A6P0URS8</accession>
<sequence>MRPISKRFWRFPGLLLLTVLLHSCYSAVLTSTHGEPMPEINDREDFFRDKMVIEYDTVVKAGVAIDYSIIPVQRKRCETGKLHSVEFRNTFGGVLLYLVTFGSKRKVSIKYVCVQP</sequence>
<gene>
    <name evidence="2" type="ORF">GWK08_09005</name>
</gene>
<comment type="caution">
    <text evidence="2">The sequence shown here is derived from an EMBL/GenBank/DDBJ whole genome shotgun (WGS) entry which is preliminary data.</text>
</comment>